<comment type="caution">
    <text evidence="2">The sequence shown here is derived from an EMBL/GenBank/DDBJ whole genome shotgun (WGS) entry which is preliminary data.</text>
</comment>
<accession>A0A7W9M396</accession>
<feature type="compositionally biased region" description="Pro residues" evidence="1">
    <location>
        <begin position="10"/>
        <end position="19"/>
    </location>
</feature>
<dbReference type="AlphaFoldDB" id="A0A7W9M396"/>
<feature type="region of interest" description="Disordered" evidence="1">
    <location>
        <begin position="1"/>
        <end position="21"/>
    </location>
</feature>
<gene>
    <name evidence="2" type="ORF">F4560_005550</name>
</gene>
<evidence type="ECO:0000256" key="1">
    <source>
        <dbReference type="SAM" id="MobiDB-lite"/>
    </source>
</evidence>
<sequence length="436" mass="49542">MRTVDRGAPVGPPPEPGPTPDLATLTDRLARLREWAGLSLRDIAELVERLRLARRTPDEPGRRPSYGAVHALFQHDRKRLNEGLFLDVVRVLLDRQSPHQSWREQQITLWRNAYRTAMGGRPVSDGPHRDFSIGPLRTPCRILEGDGEHPIPEENVRVVVNPVNVKLPAEVAQWRDVIVDRQLRLRHDGREHVWNGPRYAVEDFFATRVGPVESPEVTLRLKHSDYYTFLAAQRLDDQLSDGGTLRSEYLDGRDPREVPEFMRSSFGLNVAVVTADGWLVVSRRSSRLGIGQGQWNSSANEGLHRNLDGPGGVAPNLFRAAERGVREELRLDQDQYELRLLAFVVVTRLSQWAALFLARLHTTTRAGFEANAGRGIADGWEHPEFDFVRFTPADVVDYLLRDDRRDYWAPAAPVLFYLSLVNAFGRRAVDAEVERR</sequence>
<protein>
    <recommendedName>
        <fullName evidence="4">Nudix hydrolase domain-containing protein</fullName>
    </recommendedName>
</protein>
<name>A0A7W9M396_9PSEU</name>
<organism evidence="2 3">
    <name type="scientific">Saccharothrix ecbatanensis</name>
    <dbReference type="NCBI Taxonomy" id="1105145"/>
    <lineage>
        <taxon>Bacteria</taxon>
        <taxon>Bacillati</taxon>
        <taxon>Actinomycetota</taxon>
        <taxon>Actinomycetes</taxon>
        <taxon>Pseudonocardiales</taxon>
        <taxon>Pseudonocardiaceae</taxon>
        <taxon>Saccharothrix</taxon>
    </lineage>
</organism>
<evidence type="ECO:0000313" key="3">
    <source>
        <dbReference type="Proteomes" id="UP000552097"/>
    </source>
</evidence>
<reference evidence="2 3" key="1">
    <citation type="submission" date="2020-08" db="EMBL/GenBank/DDBJ databases">
        <title>Sequencing the genomes of 1000 actinobacteria strains.</title>
        <authorList>
            <person name="Klenk H.-P."/>
        </authorList>
    </citation>
    <scope>NUCLEOTIDE SEQUENCE [LARGE SCALE GENOMIC DNA]</scope>
    <source>
        <strain evidence="2 3">DSM 45486</strain>
    </source>
</reference>
<proteinExistence type="predicted"/>
<evidence type="ECO:0008006" key="4">
    <source>
        <dbReference type="Google" id="ProtNLM"/>
    </source>
</evidence>
<keyword evidence="3" id="KW-1185">Reference proteome</keyword>
<dbReference type="RefSeq" id="WP_184924570.1">
    <property type="nucleotide sequence ID" value="NZ_JACHMO010000001.1"/>
</dbReference>
<evidence type="ECO:0000313" key="2">
    <source>
        <dbReference type="EMBL" id="MBB5805782.1"/>
    </source>
</evidence>
<dbReference type="Proteomes" id="UP000552097">
    <property type="component" value="Unassembled WGS sequence"/>
</dbReference>
<dbReference type="EMBL" id="JACHMO010000001">
    <property type="protein sequence ID" value="MBB5805782.1"/>
    <property type="molecule type" value="Genomic_DNA"/>
</dbReference>